<organism evidence="7 8">
    <name type="scientific">Pristionchus pacificus</name>
    <name type="common">Parasitic nematode worm</name>
    <dbReference type="NCBI Taxonomy" id="54126"/>
    <lineage>
        <taxon>Eukaryota</taxon>
        <taxon>Metazoa</taxon>
        <taxon>Ecdysozoa</taxon>
        <taxon>Nematoda</taxon>
        <taxon>Chromadorea</taxon>
        <taxon>Rhabditida</taxon>
        <taxon>Rhabditina</taxon>
        <taxon>Diplogasteromorpha</taxon>
        <taxon>Diplogasteroidea</taxon>
        <taxon>Neodiplogasteridae</taxon>
        <taxon>Pristionchus</taxon>
    </lineage>
</organism>
<reference evidence="8" key="1">
    <citation type="journal article" date="2008" name="Nat. Genet.">
        <title>The Pristionchus pacificus genome provides a unique perspective on nematode lifestyle and parasitism.</title>
        <authorList>
            <person name="Dieterich C."/>
            <person name="Clifton S.W."/>
            <person name="Schuster L.N."/>
            <person name="Chinwalla A."/>
            <person name="Delehaunty K."/>
            <person name="Dinkelacker I."/>
            <person name="Fulton L."/>
            <person name="Fulton R."/>
            <person name="Godfrey J."/>
            <person name="Minx P."/>
            <person name="Mitreva M."/>
            <person name="Roeseler W."/>
            <person name="Tian H."/>
            <person name="Witte H."/>
            <person name="Yang S.P."/>
            <person name="Wilson R.K."/>
            <person name="Sommer R.J."/>
        </authorList>
    </citation>
    <scope>NUCLEOTIDE SEQUENCE [LARGE SCALE GENOMIC DNA]</scope>
    <source>
        <strain evidence="8">PS312</strain>
    </source>
</reference>
<reference evidence="7" key="2">
    <citation type="submission" date="2022-06" db="UniProtKB">
        <authorList>
            <consortium name="EnsemblMetazoa"/>
        </authorList>
    </citation>
    <scope>IDENTIFICATION</scope>
    <source>
        <strain evidence="7">PS312</strain>
    </source>
</reference>
<dbReference type="Pfam" id="PF00287">
    <property type="entry name" value="Na_K-ATPase"/>
    <property type="match status" value="1"/>
</dbReference>
<sequence>MFQPYIFLLLIFLGYADADKEAAPIPSIMYEPVQKENNEIKFYVDSNSSYIPYVDRLREVMKREIESNAERERLDKCERRKTDDDFDSDWPANKTDKFCNQKEKDALPMIATVNTTDNAMMRDNTCNYMHSLVVFVPFSLITASSSAISWFTIELRRVYSLIKVVGFFPMTDEELETGIRPTKRDNACNAGPLIMKFNCTVIKSVHRFKLFVMHQAG</sequence>
<keyword evidence="3" id="KW-0812">Transmembrane</keyword>
<accession>A0A2A6BUJ7</accession>
<dbReference type="EnsemblMetazoa" id="PPA07242.1">
    <property type="protein sequence ID" value="PPA07242.1"/>
    <property type="gene ID" value="WBGene00096796"/>
</dbReference>
<gene>
    <name evidence="7" type="primary">WBGene00096796</name>
</gene>
<evidence type="ECO:0000313" key="8">
    <source>
        <dbReference type="Proteomes" id="UP000005239"/>
    </source>
</evidence>
<dbReference type="Gene3D" id="2.60.40.1660">
    <property type="entry name" value="Na, k-atpase alpha subunit"/>
    <property type="match status" value="1"/>
</dbReference>
<evidence type="ECO:0000256" key="2">
    <source>
        <dbReference type="ARBA" id="ARBA00005876"/>
    </source>
</evidence>
<comment type="similarity">
    <text evidence="2">Belongs to the X(+)/potassium ATPases subunit beta family.</text>
</comment>
<keyword evidence="4" id="KW-0735">Signal-anchor</keyword>
<keyword evidence="5" id="KW-1133">Transmembrane helix</keyword>
<dbReference type="GO" id="GO:0006813">
    <property type="term" value="P:potassium ion transport"/>
    <property type="evidence" value="ECO:0007669"/>
    <property type="project" value="InterPro"/>
</dbReference>
<keyword evidence="8" id="KW-1185">Reference proteome</keyword>
<evidence type="ECO:0000256" key="5">
    <source>
        <dbReference type="ARBA" id="ARBA00022989"/>
    </source>
</evidence>
<comment type="subcellular location">
    <subcellularLocation>
        <location evidence="1">Membrane</location>
        <topology evidence="1">Single-pass type II membrane protein</topology>
    </subcellularLocation>
</comment>
<dbReference type="GO" id="GO:0005890">
    <property type="term" value="C:sodium:potassium-exchanging ATPase complex"/>
    <property type="evidence" value="ECO:0007669"/>
    <property type="project" value="InterPro"/>
</dbReference>
<evidence type="ECO:0000256" key="1">
    <source>
        <dbReference type="ARBA" id="ARBA00004606"/>
    </source>
</evidence>
<dbReference type="Proteomes" id="UP000005239">
    <property type="component" value="Unassembled WGS sequence"/>
</dbReference>
<accession>A0A8R1YBD4</accession>
<protein>
    <submittedName>
        <fullName evidence="7">Uncharacterized protein</fullName>
    </submittedName>
</protein>
<evidence type="ECO:0000256" key="3">
    <source>
        <dbReference type="ARBA" id="ARBA00022692"/>
    </source>
</evidence>
<keyword evidence="6" id="KW-0472">Membrane</keyword>
<evidence type="ECO:0000313" key="7">
    <source>
        <dbReference type="EnsemblMetazoa" id="PPA07242.1"/>
    </source>
</evidence>
<evidence type="ECO:0000256" key="4">
    <source>
        <dbReference type="ARBA" id="ARBA00022968"/>
    </source>
</evidence>
<proteinExistence type="inferred from homology"/>
<evidence type="ECO:0000256" key="6">
    <source>
        <dbReference type="ARBA" id="ARBA00023136"/>
    </source>
</evidence>
<dbReference type="AlphaFoldDB" id="A0A2A6BUJ7"/>
<dbReference type="InterPro" id="IPR038702">
    <property type="entry name" value="Na/K_ATPase_sub_beta_sf"/>
</dbReference>
<dbReference type="InterPro" id="IPR000402">
    <property type="entry name" value="Na/K_ATPase_sub_beta"/>
</dbReference>
<name>A0A2A6BUJ7_PRIPA</name>
<dbReference type="GO" id="GO:0006814">
    <property type="term" value="P:sodium ion transport"/>
    <property type="evidence" value="ECO:0007669"/>
    <property type="project" value="InterPro"/>
</dbReference>